<evidence type="ECO:0000313" key="8">
    <source>
        <dbReference type="EMBL" id="OIR10981.1"/>
    </source>
</evidence>
<name>A0A1J5T3Z6_9ZZZZ</name>
<evidence type="ECO:0000256" key="4">
    <source>
        <dbReference type="ARBA" id="ARBA00022801"/>
    </source>
</evidence>
<evidence type="ECO:0000256" key="2">
    <source>
        <dbReference type="ARBA" id="ARBA00022612"/>
    </source>
</evidence>
<proteinExistence type="predicted"/>
<comment type="caution">
    <text evidence="8">The sequence shown here is derived from an EMBL/GenBank/DDBJ whole genome shotgun (WGS) entry which is preliminary data.</text>
</comment>
<evidence type="ECO:0000259" key="6">
    <source>
        <dbReference type="Pfam" id="PF04586"/>
    </source>
</evidence>
<evidence type="ECO:0000256" key="3">
    <source>
        <dbReference type="ARBA" id="ARBA00022670"/>
    </source>
</evidence>
<keyword evidence="3" id="KW-0645">Protease</keyword>
<dbReference type="AlphaFoldDB" id="A0A1J5T3Z6"/>
<reference evidence="8" key="1">
    <citation type="submission" date="2016-10" db="EMBL/GenBank/DDBJ databases">
        <title>Sequence of Gallionella enrichment culture.</title>
        <authorList>
            <person name="Poehlein A."/>
            <person name="Muehling M."/>
            <person name="Daniel R."/>
        </authorList>
    </citation>
    <scope>NUCLEOTIDE SEQUENCE</scope>
</reference>
<sequence length="655" mass="70387">MTIKQRPEKLGPQTRALNLRADGAGEVDAEARTLRFPFSSEEPVDMWYGTEVLSHAAGAMRSGQRQQSMPLLFNHDRDDLLGVVENIEIGPDARGYATVRFGRDDRGDWAMQQAVDGVLVNASFMYRVFKFEEDVEEETYTATDWEPYEISLVTIPADPTVGVGRAHGEEEARVEIVTRNHQPASADNQEKSMFKNRHTKQDQATDGVTGGAGAAAVIDENKFRAAGAEGERIRIQEIDAMCRAHGMPDELRKGLIQRGASIEEARGAVLDQKLKSKPEPVASLGDGYAPDMEEKEKARYSMLRAINAVTNKDWKNAGFELEVSNDIGKRMGKSTDGFFMPTNIPFAQRAQYAVGTAGAGTTGGTLVATNLLAGSFIEVLRNKARVLQLGATVLSGLVGNVNIPRQTGQSSTYWVTEGGNLTESEATFDMVSLSYKTIGTFGAVTRQMLMQGTPDVEMIARADLVATMALGIDAAALYGAGTGGAPTGISNVSGIGSVVGGTNGAQLTIDHLIQLETQLTAANVDEENLAYLTNAKAVGWLKGLKSTTGQYLWTNSPLGQRSGTPGEINGYPMARTNQARSNLTKGTSAGICSEVYFGNWAELLIGEWGVLEIVPNPYDATLFKQGGVLLRAMQSVDIAVRHAPSFAVMSDALTA</sequence>
<accession>A0A1J5T3Z6</accession>
<dbReference type="SUPFAM" id="SSF56563">
    <property type="entry name" value="Major capsid protein gp5"/>
    <property type="match status" value="1"/>
</dbReference>
<dbReference type="GO" id="GO:0006508">
    <property type="term" value="P:proteolysis"/>
    <property type="evidence" value="ECO:0007669"/>
    <property type="project" value="UniProtKB-KW"/>
</dbReference>
<evidence type="ECO:0000256" key="1">
    <source>
        <dbReference type="ARBA" id="ARBA00004328"/>
    </source>
</evidence>
<dbReference type="InterPro" id="IPR054612">
    <property type="entry name" value="Phage_capsid-like_C"/>
</dbReference>
<dbReference type="EMBL" id="MLJW01000021">
    <property type="protein sequence ID" value="OIR10981.1"/>
    <property type="molecule type" value="Genomic_DNA"/>
</dbReference>
<keyword evidence="4" id="KW-0378">Hydrolase</keyword>
<evidence type="ECO:0000259" key="7">
    <source>
        <dbReference type="Pfam" id="PF05065"/>
    </source>
</evidence>
<gene>
    <name evidence="8" type="ORF">GALL_71520</name>
</gene>
<dbReference type="NCBIfam" id="TIGR01554">
    <property type="entry name" value="major_cap_HK97"/>
    <property type="match status" value="1"/>
</dbReference>
<evidence type="ECO:0000256" key="5">
    <source>
        <dbReference type="ARBA" id="ARBA00022844"/>
    </source>
</evidence>
<comment type="subcellular location">
    <subcellularLocation>
        <location evidence="1">Virion</location>
    </subcellularLocation>
</comment>
<dbReference type="Gene3D" id="3.30.2400.10">
    <property type="entry name" value="Major capsid protein gp5"/>
    <property type="match status" value="1"/>
</dbReference>
<protein>
    <submittedName>
        <fullName evidence="8">Phage capsid family protein</fullName>
    </submittedName>
</protein>
<keyword evidence="5" id="KW-0946">Virion</keyword>
<keyword evidence="2" id="KW-1188">Viral release from host cell</keyword>
<dbReference type="GO" id="GO:0008233">
    <property type="term" value="F:peptidase activity"/>
    <property type="evidence" value="ECO:0007669"/>
    <property type="project" value="UniProtKB-KW"/>
</dbReference>
<dbReference type="Pfam" id="PF04586">
    <property type="entry name" value="Peptidase_S78"/>
    <property type="match status" value="1"/>
</dbReference>
<organism evidence="8">
    <name type="scientific">mine drainage metagenome</name>
    <dbReference type="NCBI Taxonomy" id="410659"/>
    <lineage>
        <taxon>unclassified sequences</taxon>
        <taxon>metagenomes</taxon>
        <taxon>ecological metagenomes</taxon>
    </lineage>
</organism>
<dbReference type="GO" id="GO:0044423">
    <property type="term" value="C:virion component"/>
    <property type="evidence" value="ECO:0007669"/>
    <property type="project" value="UniProtKB-KW"/>
</dbReference>
<feature type="domain" description="Phage capsid-like C-terminal" evidence="7">
    <location>
        <begin position="363"/>
        <end position="650"/>
    </location>
</feature>
<feature type="domain" description="Prohead serine protease" evidence="6">
    <location>
        <begin position="58"/>
        <end position="161"/>
    </location>
</feature>
<dbReference type="InterPro" id="IPR054613">
    <property type="entry name" value="Peptidase_S78_dom"/>
</dbReference>
<dbReference type="InterPro" id="IPR024455">
    <property type="entry name" value="Phage_capsid"/>
</dbReference>
<dbReference type="Pfam" id="PF05065">
    <property type="entry name" value="Phage_capsid"/>
    <property type="match status" value="1"/>
</dbReference>